<dbReference type="OrthoDB" id="10445493at2759"/>
<organism evidence="2 3">
    <name type="scientific">Aspergillus avenaceus</name>
    <dbReference type="NCBI Taxonomy" id="36643"/>
    <lineage>
        <taxon>Eukaryota</taxon>
        <taxon>Fungi</taxon>
        <taxon>Dikarya</taxon>
        <taxon>Ascomycota</taxon>
        <taxon>Pezizomycotina</taxon>
        <taxon>Eurotiomycetes</taxon>
        <taxon>Eurotiomycetidae</taxon>
        <taxon>Eurotiales</taxon>
        <taxon>Aspergillaceae</taxon>
        <taxon>Aspergillus</taxon>
        <taxon>Aspergillus subgen. Circumdati</taxon>
    </lineage>
</organism>
<feature type="coiled-coil region" evidence="1">
    <location>
        <begin position="220"/>
        <end position="247"/>
    </location>
</feature>
<proteinExistence type="predicted"/>
<gene>
    <name evidence="2" type="ORF">BDV25DRAFT_143116</name>
</gene>
<evidence type="ECO:0000256" key="1">
    <source>
        <dbReference type="SAM" id="Coils"/>
    </source>
</evidence>
<sequence>MSAETTLQTANARLKEARDYQSELEEARVLWQKSTVQPGLKLAESLAAFHGLVALVGVLNFQTEPFSVWKEKHCATFKALDKGSDFDRLVKSFNEAVGVSIELDGNTVDTGFNFIESIYRVLDCDTKPISDWKEMKFTSPTKIDWDADHRLLLEKISRMVQVSIQADGDTMSAAISRLNTLIVDYRTRAAHFSTHDSRVTASKRELELLDKQLHPQFDTLDNAKALFEGQKRELEIEESRLAQKEMNQQYLADKPMPNLWILGGVTDLAERKISNDLSVTREKLSSAKASLDAIYTAIKPIEAGLRRTQANLAQIDRLQPRLQEAHKDCEAGLAEATQTVTHLQHTQQAWGSFQGHMTNVATAASVIGRMSTCLDYTSMVLRAVNQGVPLQREPGVREALRGILAEVDAVLQGQDSVPNSVQDVVKRLREKLNGDTTECLTKLLESNFADTEL</sequence>
<evidence type="ECO:0000313" key="2">
    <source>
        <dbReference type="EMBL" id="KAE8147061.1"/>
    </source>
</evidence>
<keyword evidence="1" id="KW-0175">Coiled coil</keyword>
<reference evidence="2 3" key="1">
    <citation type="submission" date="2019-04" db="EMBL/GenBank/DDBJ databases">
        <title>Friends and foes A comparative genomics study of 23 Aspergillus species from section Flavi.</title>
        <authorList>
            <consortium name="DOE Joint Genome Institute"/>
            <person name="Kjaerbolling I."/>
            <person name="Vesth T."/>
            <person name="Frisvad J.C."/>
            <person name="Nybo J.L."/>
            <person name="Theobald S."/>
            <person name="Kildgaard S."/>
            <person name="Isbrandt T."/>
            <person name="Kuo A."/>
            <person name="Sato A."/>
            <person name="Lyhne E.K."/>
            <person name="Kogle M.E."/>
            <person name="Wiebenga A."/>
            <person name="Kun R.S."/>
            <person name="Lubbers R.J."/>
            <person name="Makela M.R."/>
            <person name="Barry K."/>
            <person name="Chovatia M."/>
            <person name="Clum A."/>
            <person name="Daum C."/>
            <person name="Haridas S."/>
            <person name="He G."/>
            <person name="LaButti K."/>
            <person name="Lipzen A."/>
            <person name="Mondo S."/>
            <person name="Riley R."/>
            <person name="Salamov A."/>
            <person name="Simmons B.A."/>
            <person name="Magnuson J.K."/>
            <person name="Henrissat B."/>
            <person name="Mortensen U.H."/>
            <person name="Larsen T.O."/>
            <person name="Devries R.P."/>
            <person name="Grigoriev I.V."/>
            <person name="Machida M."/>
            <person name="Baker S.E."/>
            <person name="Andersen M.R."/>
        </authorList>
    </citation>
    <scope>NUCLEOTIDE SEQUENCE [LARGE SCALE GENOMIC DNA]</scope>
    <source>
        <strain evidence="2 3">IBT 18842</strain>
    </source>
</reference>
<dbReference type="Gene3D" id="1.10.287.2610">
    <property type="match status" value="1"/>
</dbReference>
<dbReference type="EMBL" id="ML742228">
    <property type="protein sequence ID" value="KAE8147061.1"/>
    <property type="molecule type" value="Genomic_DNA"/>
</dbReference>
<evidence type="ECO:0000313" key="3">
    <source>
        <dbReference type="Proteomes" id="UP000325780"/>
    </source>
</evidence>
<name>A0A5N6TLU5_ASPAV</name>
<dbReference type="AlphaFoldDB" id="A0A5N6TLU5"/>
<protein>
    <submittedName>
        <fullName evidence="2">Uncharacterized protein</fullName>
    </submittedName>
</protein>
<accession>A0A5N6TLU5</accession>
<keyword evidence="3" id="KW-1185">Reference proteome</keyword>
<dbReference type="Proteomes" id="UP000325780">
    <property type="component" value="Unassembled WGS sequence"/>
</dbReference>